<organism evidence="1">
    <name type="scientific">Arabidopsis thaliana</name>
    <name type="common">Mouse-ear cress</name>
    <dbReference type="NCBI Taxonomy" id="3702"/>
    <lineage>
        <taxon>Eukaryota</taxon>
        <taxon>Viridiplantae</taxon>
        <taxon>Streptophyta</taxon>
        <taxon>Embryophyta</taxon>
        <taxon>Tracheophyta</taxon>
        <taxon>Spermatophyta</taxon>
        <taxon>Magnoliopsida</taxon>
        <taxon>eudicotyledons</taxon>
        <taxon>Gunneridae</taxon>
        <taxon>Pentapetalae</taxon>
        <taxon>rosids</taxon>
        <taxon>malvids</taxon>
        <taxon>Brassicales</taxon>
        <taxon>Brassicaceae</taxon>
        <taxon>Camelineae</taxon>
        <taxon>Arabidopsis</taxon>
    </lineage>
</organism>
<reference evidence="1" key="1">
    <citation type="submission" date="2002-04" db="EMBL/GenBank/DDBJ databases">
        <authorList>
            <person name="Nguyen M."/>
            <person name="Karlin-Neumann G."/>
            <person name="Southwick A."/>
            <person name="Lam B."/>
            <person name="Miranda M."/>
            <person name="Palm C.J."/>
            <person name="Bowser L."/>
            <person name="Jones T."/>
            <person name="Banh J."/>
            <person name="Carninci P."/>
            <person name="Chen H."/>
            <person name="Cheuk R."/>
            <person name="Chung M.K."/>
            <person name="Hayashizaki Y."/>
            <person name="Ishida J."/>
            <person name="Kamiya A."/>
            <person name="Kawai J."/>
            <person name="Kim C."/>
            <person name="Lin J."/>
            <person name="Liu S.X."/>
            <person name="Narusaka M."/>
            <person name="Pham P.K."/>
            <person name="Sakano H."/>
            <person name="Sakurai T."/>
            <person name="Satou M."/>
            <person name="Seki M."/>
            <person name="Shinn P."/>
            <person name="Yamada K."/>
            <person name="Shinozaki K."/>
            <person name="Ecker J."/>
            <person name="Theologis A."/>
            <person name="Davis R.W."/>
        </authorList>
    </citation>
    <scope>NUCLEOTIDE SEQUENCE</scope>
</reference>
<evidence type="ECO:0000313" key="1">
    <source>
        <dbReference type="EMBL" id="AAM20563.1"/>
    </source>
</evidence>
<sequence length="89" mass="10160">MLLSLKNSNLLSFFISRKNSLMELRMVISLLSLISSHSMRLSLVQHSTNTLEMVLTSLTVIYRLSSSMTRRVCFHCLSSFVFTATRART</sequence>
<name>Q8LPJ2_ARATH</name>
<dbReference type="GO" id="GO:0016740">
    <property type="term" value="F:transferase activity"/>
    <property type="evidence" value="ECO:0007669"/>
    <property type="project" value="UniProtKB-KW"/>
</dbReference>
<accession>Q8LPJ2</accession>
<protein>
    <submittedName>
        <fullName evidence="1">Sucrose-UDP glucosyltransferase</fullName>
    </submittedName>
</protein>
<proteinExistence type="evidence at transcript level"/>
<dbReference type="AlphaFoldDB" id="Q8LPJ2"/>
<gene>
    <name evidence="1" type="ordered locus">At5g20830</name>
</gene>
<dbReference type="EMBL" id="AY099712">
    <property type="protein sequence ID" value="AAM20563.1"/>
    <property type="molecule type" value="mRNA"/>
</dbReference>
<keyword evidence="1" id="KW-0808">Transferase</keyword>